<dbReference type="PANTHER" id="PTHR31157:SF1">
    <property type="entry name" value="SCP DOMAIN-CONTAINING PROTEIN"/>
    <property type="match status" value="1"/>
</dbReference>
<gene>
    <name evidence="3" type="ORF">IQ247_08785</name>
</gene>
<sequence length="620" mass="68959">MANPNAKEQYMLELINRMRINPDAEYDILVNSTNPDIQTALSYFKVNLTELKSQWEQLKPAQPVAWSNKLHDSAVTHTQLMIDYDLQSHNLPDEASLRDRVLNTGYQFTTVAENIYAYGSSVLESHAAFAIDWGNNPNGIQNGTGHRNAIMSNNYREVGIGILSEDNPSTQVGSLLTTQHFANSQQLSTTNTSWLLGTVFRDVDNDDFYSIGEGLSDITVNISGISNPNFNTSIKTLSAGGYQTLLSPGEYQIEFIRDHNTIKTKKVIIDKQNIKLDWMIDGKTYQLDNGKRDAHYNSGSGDAIVFNAYTVESPFQTIDFISVGLSNLGNPSAVFLYEDKDNDKQPDSDEKILELDTNLIDSEGFAHISIAPTKVENTFFVGALYKHNNNQPTWIPISNNTPTNQSWIAATNSGNLDLENFSTSLLEDKNWLLRASSSDNSIITPVEPPNDIPIGTKLQKSNNIELVDLTNQIGSIKTNVTVTRDADYDNIIGFYVINDVNGSIKINDEIINPGDTRYKQAALQNRISSLELLQTKDSIQSNFNGTLSGGSIFAPFIIVDGTFNDALNNKAEVYFAYQGANSDNFDHIRLLGDNIFGFEDLPNGGDRDYNDLIIKMDFKL</sequence>
<dbReference type="Proteomes" id="UP000620559">
    <property type="component" value="Unassembled WGS sequence"/>
</dbReference>
<feature type="domain" description="DUF4114" evidence="2">
    <location>
        <begin position="548"/>
        <end position="618"/>
    </location>
</feature>
<evidence type="ECO:0000313" key="3">
    <source>
        <dbReference type="EMBL" id="MBE9212787.1"/>
    </source>
</evidence>
<dbReference type="SUPFAM" id="SSF55797">
    <property type="entry name" value="PR-1-like"/>
    <property type="match status" value="1"/>
</dbReference>
<dbReference type="Pfam" id="PF00188">
    <property type="entry name" value="CAP"/>
    <property type="match status" value="1"/>
</dbReference>
<dbReference type="EMBL" id="JADEWL010000019">
    <property type="protein sequence ID" value="MBE9212787.1"/>
    <property type="molecule type" value="Genomic_DNA"/>
</dbReference>
<dbReference type="CDD" id="cd05379">
    <property type="entry name" value="CAP_bacterial"/>
    <property type="match status" value="1"/>
</dbReference>
<dbReference type="PANTHER" id="PTHR31157">
    <property type="entry name" value="SCP DOMAIN-CONTAINING PROTEIN"/>
    <property type="match status" value="1"/>
</dbReference>
<keyword evidence="4" id="KW-1185">Reference proteome</keyword>
<protein>
    <submittedName>
        <fullName evidence="3">DUF4114 domain-containing protein</fullName>
    </submittedName>
</protein>
<dbReference type="Gene3D" id="3.40.33.10">
    <property type="entry name" value="CAP"/>
    <property type="match status" value="1"/>
</dbReference>
<dbReference type="AlphaFoldDB" id="A0A8J7K285"/>
<proteinExistence type="predicted"/>
<dbReference type="InterPro" id="IPR025193">
    <property type="entry name" value="DUF4114"/>
</dbReference>
<dbReference type="Pfam" id="PF13448">
    <property type="entry name" value="DUF4114"/>
    <property type="match status" value="1"/>
</dbReference>
<accession>A0A8J7K285</accession>
<dbReference type="InterPro" id="IPR035940">
    <property type="entry name" value="CAP_sf"/>
</dbReference>
<evidence type="ECO:0000259" key="2">
    <source>
        <dbReference type="Pfam" id="PF13448"/>
    </source>
</evidence>
<comment type="caution">
    <text evidence="3">The sequence shown here is derived from an EMBL/GenBank/DDBJ whole genome shotgun (WGS) entry which is preliminary data.</text>
</comment>
<organism evidence="3 4">
    <name type="scientific">Plectonema cf. radiosum LEGE 06105</name>
    <dbReference type="NCBI Taxonomy" id="945769"/>
    <lineage>
        <taxon>Bacteria</taxon>
        <taxon>Bacillati</taxon>
        <taxon>Cyanobacteriota</taxon>
        <taxon>Cyanophyceae</taxon>
        <taxon>Oscillatoriophycideae</taxon>
        <taxon>Oscillatoriales</taxon>
        <taxon>Microcoleaceae</taxon>
        <taxon>Plectonema</taxon>
    </lineage>
</organism>
<evidence type="ECO:0000259" key="1">
    <source>
        <dbReference type="Pfam" id="PF00188"/>
    </source>
</evidence>
<dbReference type="Gene3D" id="2.60.40.1120">
    <property type="entry name" value="Carboxypeptidase-like, regulatory domain"/>
    <property type="match status" value="1"/>
</dbReference>
<reference evidence="3" key="1">
    <citation type="submission" date="2020-10" db="EMBL/GenBank/DDBJ databases">
        <authorList>
            <person name="Castelo-Branco R."/>
            <person name="Eusebio N."/>
            <person name="Adriana R."/>
            <person name="Vieira A."/>
            <person name="Brugerolle De Fraissinette N."/>
            <person name="Rezende De Castro R."/>
            <person name="Schneider M.P."/>
            <person name="Vasconcelos V."/>
            <person name="Leao P.N."/>
        </authorList>
    </citation>
    <scope>NUCLEOTIDE SEQUENCE</scope>
    <source>
        <strain evidence="3">LEGE 06105</strain>
    </source>
</reference>
<name>A0A8J7K285_9CYAN</name>
<feature type="domain" description="SCP" evidence="1">
    <location>
        <begin position="12"/>
        <end position="168"/>
    </location>
</feature>
<evidence type="ECO:0000313" key="4">
    <source>
        <dbReference type="Proteomes" id="UP000620559"/>
    </source>
</evidence>
<dbReference type="RefSeq" id="WP_193919031.1">
    <property type="nucleotide sequence ID" value="NZ_JADEWL010000019.1"/>
</dbReference>
<dbReference type="InterPro" id="IPR014044">
    <property type="entry name" value="CAP_dom"/>
</dbReference>